<gene>
    <name evidence="1" type="ORF">I4F81_011078</name>
</gene>
<sequence>MNRPHRAAAIRMQQAERDAMPSPDPPSFTKAEWEAKLAAEEVDRPSLNKLVMDYLVIEGYKEAAEAFSQESGVSPGVELSTITVRMVIRQAIQEGRIGDAMRDVADLDRDILLNNPTLLFHLHQQILIELIRVGKTGAALEFAVNHLAPTASSAPESSHLAELEATLTLLAFDHPADADECPVASLLLPSQRQKIASELNAAILANQSQETMPRLPGLLRKVLWAEKQLEEKVHFPHMSVMDAELKEPSGASGSSSS</sequence>
<keyword evidence="2" id="KW-1185">Reference proteome</keyword>
<comment type="caution">
    <text evidence="1">The sequence shown here is derived from an EMBL/GenBank/DDBJ whole genome shotgun (WGS) entry which is preliminary data.</text>
</comment>
<protein>
    <submittedName>
        <fullName evidence="1">Uncharacterized protein</fullName>
    </submittedName>
</protein>
<name>A0ACC3CFJ4_PYRYE</name>
<evidence type="ECO:0000313" key="2">
    <source>
        <dbReference type="Proteomes" id="UP000798662"/>
    </source>
</evidence>
<proteinExistence type="predicted"/>
<dbReference type="Proteomes" id="UP000798662">
    <property type="component" value="Chromosome 3"/>
</dbReference>
<reference evidence="1" key="1">
    <citation type="submission" date="2019-11" db="EMBL/GenBank/DDBJ databases">
        <title>Nori genome reveals adaptations in red seaweeds to the harsh intertidal environment.</title>
        <authorList>
            <person name="Wang D."/>
            <person name="Mao Y."/>
        </authorList>
    </citation>
    <scope>NUCLEOTIDE SEQUENCE</scope>
    <source>
        <tissue evidence="1">Gametophyte</tissue>
    </source>
</reference>
<evidence type="ECO:0000313" key="1">
    <source>
        <dbReference type="EMBL" id="KAK1868593.1"/>
    </source>
</evidence>
<dbReference type="EMBL" id="CM020620">
    <property type="protein sequence ID" value="KAK1868593.1"/>
    <property type="molecule type" value="Genomic_DNA"/>
</dbReference>
<organism evidence="1 2">
    <name type="scientific">Pyropia yezoensis</name>
    <name type="common">Susabi-nori</name>
    <name type="synonym">Porphyra yezoensis</name>
    <dbReference type="NCBI Taxonomy" id="2788"/>
    <lineage>
        <taxon>Eukaryota</taxon>
        <taxon>Rhodophyta</taxon>
        <taxon>Bangiophyceae</taxon>
        <taxon>Bangiales</taxon>
        <taxon>Bangiaceae</taxon>
        <taxon>Pyropia</taxon>
    </lineage>
</organism>
<accession>A0ACC3CFJ4</accession>